<evidence type="ECO:0000313" key="2">
    <source>
        <dbReference type="Proteomes" id="UP000608850"/>
    </source>
</evidence>
<organism evidence="1 2">
    <name type="scientific">Halarchaeum nitratireducens</name>
    <dbReference type="NCBI Taxonomy" id="489913"/>
    <lineage>
        <taxon>Archaea</taxon>
        <taxon>Methanobacteriati</taxon>
        <taxon>Methanobacteriota</taxon>
        <taxon>Stenosarchaea group</taxon>
        <taxon>Halobacteria</taxon>
        <taxon>Halobacteriales</taxon>
        <taxon>Halobacteriaceae</taxon>
    </lineage>
</organism>
<proteinExistence type="predicted"/>
<dbReference type="OrthoDB" id="203052at2157"/>
<dbReference type="PANTHER" id="PTHR16128:SF5">
    <property type="entry name" value="FAD_NAD(P)-BINDING OXIDOREDUCTASE FAMILY PROTEIN"/>
    <property type="match status" value="1"/>
</dbReference>
<keyword evidence="2" id="KW-1185">Reference proteome</keyword>
<dbReference type="EMBL" id="BMOQ01000003">
    <property type="protein sequence ID" value="GGN11656.1"/>
    <property type="molecule type" value="Genomic_DNA"/>
</dbReference>
<evidence type="ECO:0000313" key="1">
    <source>
        <dbReference type="EMBL" id="GGN11656.1"/>
    </source>
</evidence>
<gene>
    <name evidence="1" type="ORF">GCM10009021_09510</name>
</gene>
<dbReference type="AlphaFoldDB" id="A0A830G9U3"/>
<dbReference type="Gene3D" id="3.50.50.60">
    <property type="entry name" value="FAD/NAD(P)-binding domain"/>
    <property type="match status" value="1"/>
</dbReference>
<comment type="caution">
    <text evidence="1">The sequence shown here is derived from an EMBL/GenBank/DDBJ whole genome shotgun (WGS) entry which is preliminary data.</text>
</comment>
<dbReference type="RefSeq" id="WP_188877435.1">
    <property type="nucleotide sequence ID" value="NZ_BMOQ01000003.1"/>
</dbReference>
<protein>
    <submittedName>
        <fullName evidence="1">NAD/FAD-dependent oxidoreductase</fullName>
    </submittedName>
</protein>
<dbReference type="SUPFAM" id="SSF51905">
    <property type="entry name" value="FAD/NAD(P)-binding domain"/>
    <property type="match status" value="1"/>
</dbReference>
<name>A0A830G9U3_9EURY</name>
<reference evidence="1 2" key="1">
    <citation type="journal article" date="2019" name="Int. J. Syst. Evol. Microbiol.">
        <title>The Global Catalogue of Microorganisms (GCM) 10K type strain sequencing project: providing services to taxonomists for standard genome sequencing and annotation.</title>
        <authorList>
            <consortium name="The Broad Institute Genomics Platform"/>
            <consortium name="The Broad Institute Genome Sequencing Center for Infectious Disease"/>
            <person name="Wu L."/>
            <person name="Ma J."/>
        </authorList>
    </citation>
    <scope>NUCLEOTIDE SEQUENCE [LARGE SCALE GENOMIC DNA]</scope>
    <source>
        <strain evidence="1 2">JCM 16331</strain>
    </source>
</reference>
<dbReference type="InterPro" id="IPR036188">
    <property type="entry name" value="FAD/NAD-bd_sf"/>
</dbReference>
<accession>A0A830G9U3</accession>
<dbReference type="Gene3D" id="3.90.660.10">
    <property type="match status" value="1"/>
</dbReference>
<dbReference type="PANTHER" id="PTHR16128">
    <property type="entry name" value="FAD/NAD(P)-BINDING OXIDOREDUCTASE FAMILY PROTEIN"/>
    <property type="match status" value="1"/>
</dbReference>
<dbReference type="Pfam" id="PF13450">
    <property type="entry name" value="NAD_binding_8"/>
    <property type="match status" value="1"/>
</dbReference>
<sequence length="346" mass="37157">MAHIGIVGAGPAAAALAHVVDGETDADVTVLEKSGGVCGRAATRRRDDVTYDYGANYLRDDDARVNDLVADVLGTDGLADVTDPVYTFDADGDVSPGRDDDRRKWSYAAGLTQIAKRLFAGTDATVHRHTRAETLDRNAETETWSVVDTDGERWGPFDALVCDPPAPQTAALLRDAAWDAEARETLHAAAAAVPFDSIYTAVLHYPFEIEAPYYALVNPEKDHAVGWIAREACKPGHVPDGESVLVVQANADWSAAHFEDSPDENAAALARIAADILDDDRLADPDWTDTQGWRYALPRDGVADAPVAAAREHDLHVVGDWVAGAPRLHAALRCGLDAGDRLAARY</sequence>
<dbReference type="Proteomes" id="UP000608850">
    <property type="component" value="Unassembled WGS sequence"/>
</dbReference>